<evidence type="ECO:0000313" key="2">
    <source>
        <dbReference type="Proteomes" id="UP001190700"/>
    </source>
</evidence>
<evidence type="ECO:0000313" key="1">
    <source>
        <dbReference type="EMBL" id="KAK3274835.1"/>
    </source>
</evidence>
<dbReference type="EMBL" id="LGRX02007513">
    <property type="protein sequence ID" value="KAK3274835.1"/>
    <property type="molecule type" value="Genomic_DNA"/>
</dbReference>
<name>A0AAE0L7R6_9CHLO</name>
<sequence length="177" mass="18643">MVDLRGDDLILKLFAKIGRIENFVKSQRQGGVVQSAADNGPAAFSAACAQYGAPVVLNDDASAGGVDISACGFATGDSEDSDDEGMDVETELQQLRSEVAAATGVRMVQASFAPPVSAVVAATTANVAPSFSYSAVGARLTSLRVGLRRSLRRQGLAPLRWVLAPWGLCRVMWLSRR</sequence>
<organism evidence="1 2">
    <name type="scientific">Cymbomonas tetramitiformis</name>
    <dbReference type="NCBI Taxonomy" id="36881"/>
    <lineage>
        <taxon>Eukaryota</taxon>
        <taxon>Viridiplantae</taxon>
        <taxon>Chlorophyta</taxon>
        <taxon>Pyramimonadophyceae</taxon>
        <taxon>Pyramimonadales</taxon>
        <taxon>Pyramimonadaceae</taxon>
        <taxon>Cymbomonas</taxon>
    </lineage>
</organism>
<proteinExistence type="predicted"/>
<comment type="caution">
    <text evidence="1">The sequence shown here is derived from an EMBL/GenBank/DDBJ whole genome shotgun (WGS) entry which is preliminary data.</text>
</comment>
<accession>A0AAE0L7R6</accession>
<reference evidence="1 2" key="1">
    <citation type="journal article" date="2015" name="Genome Biol. Evol.">
        <title>Comparative Genomics of a Bacterivorous Green Alga Reveals Evolutionary Causalities and Consequences of Phago-Mixotrophic Mode of Nutrition.</title>
        <authorList>
            <person name="Burns J.A."/>
            <person name="Paasch A."/>
            <person name="Narechania A."/>
            <person name="Kim E."/>
        </authorList>
    </citation>
    <scope>NUCLEOTIDE SEQUENCE [LARGE SCALE GENOMIC DNA]</scope>
    <source>
        <strain evidence="1 2">PLY_AMNH</strain>
    </source>
</reference>
<protein>
    <submittedName>
        <fullName evidence="1">Uncharacterized protein</fullName>
    </submittedName>
</protein>
<gene>
    <name evidence="1" type="ORF">CYMTET_17002</name>
</gene>
<keyword evidence="2" id="KW-1185">Reference proteome</keyword>
<dbReference type="Proteomes" id="UP001190700">
    <property type="component" value="Unassembled WGS sequence"/>
</dbReference>
<dbReference type="AlphaFoldDB" id="A0AAE0L7R6"/>